<keyword evidence="5" id="KW-0812">Transmembrane</keyword>
<dbReference type="Gene3D" id="2.40.420.20">
    <property type="match status" value="1"/>
</dbReference>
<dbReference type="Gene3D" id="2.40.50.100">
    <property type="match status" value="1"/>
</dbReference>
<feature type="coiled-coil region" evidence="3">
    <location>
        <begin position="314"/>
        <end position="363"/>
    </location>
</feature>
<organism evidence="9 10">
    <name type="scientific">Pedobacter nutrimenti</name>
    <dbReference type="NCBI Taxonomy" id="1241337"/>
    <lineage>
        <taxon>Bacteria</taxon>
        <taxon>Pseudomonadati</taxon>
        <taxon>Bacteroidota</taxon>
        <taxon>Sphingobacteriia</taxon>
        <taxon>Sphingobacteriales</taxon>
        <taxon>Sphingobacteriaceae</taxon>
        <taxon>Pedobacter</taxon>
    </lineage>
</organism>
<keyword evidence="6" id="KW-0732">Signal</keyword>
<dbReference type="Gene3D" id="2.40.30.170">
    <property type="match status" value="1"/>
</dbReference>
<evidence type="ECO:0000256" key="5">
    <source>
        <dbReference type="SAM" id="Phobius"/>
    </source>
</evidence>
<evidence type="ECO:0000313" key="10">
    <source>
        <dbReference type="Proteomes" id="UP000248198"/>
    </source>
</evidence>
<feature type="chain" id="PRO_5016297869" evidence="6">
    <location>
        <begin position="20"/>
        <end position="559"/>
    </location>
</feature>
<comment type="caution">
    <text evidence="9">The sequence shown here is derived from an EMBL/GenBank/DDBJ whole genome shotgun (WGS) entry which is preliminary data.</text>
</comment>
<dbReference type="GO" id="GO:0015679">
    <property type="term" value="P:plasma membrane copper ion transport"/>
    <property type="evidence" value="ECO:0007669"/>
    <property type="project" value="TreeGrafter"/>
</dbReference>
<evidence type="ECO:0000259" key="7">
    <source>
        <dbReference type="Pfam" id="PF25973"/>
    </source>
</evidence>
<feature type="domain" description="CzcB-like barrel-sandwich hybrid" evidence="7">
    <location>
        <begin position="267"/>
        <end position="406"/>
    </location>
</feature>
<keyword evidence="10" id="KW-1185">Reference proteome</keyword>
<sequence length="559" mass="60121">MKKLLIILLFLPFLGLAHGGEDHGGGAKSAPVAASYFTSVANSEQYELLLKYEPIKGGKDVSMHLYVSDFKTNKAIDDATIDISMAEDANQKFVIKHLESGIYLVTGKFPANKAYSLNISINSSNGPDLMVLENVEVGKEFHVAEIPHEEGVFSRNNILMVLVGMGIGAIIVLIVFGIRKRRIQPKYAATFLLLLSLPLSTTTISAHGGEDHGDGAKKPQAASSSTTFTVPKETQFLFNILTVNAKKADFLGSNEFLGTVIPSTGGMAVIQSPQTGKIVSLRTTVGQKVSKGQVLAIIEQSIDAGTQVGLLTQRNNAEAEYNAAKAQYDRLKTISDIAAKKDVQEAEARFRSAESNRKLLRQLGSSGNGNSKLVSLTSPINGVVGSFNFAIGATVNAGETLFSVTNLSKVFIEAQIYSKDVQVLKNAREILAINSTDPSVKGKLKLISTAQSVNDANQTQKYIFELTDAEGDFKIGQNISVRVFSGQTSSQLVIPNSAITEVNGKPAVFVKDTPESYTISYIQKGTDNGSFTTILKGIKEGAQIVDAGTYQMKTMYLNQ</sequence>
<evidence type="ECO:0000256" key="6">
    <source>
        <dbReference type="SAM" id="SignalP"/>
    </source>
</evidence>
<keyword evidence="3" id="KW-0175">Coiled coil</keyword>
<dbReference type="InterPro" id="IPR058647">
    <property type="entry name" value="BSH_CzcB-like"/>
</dbReference>
<dbReference type="GO" id="GO:0016020">
    <property type="term" value="C:membrane"/>
    <property type="evidence" value="ECO:0007669"/>
    <property type="project" value="InterPro"/>
</dbReference>
<reference evidence="9 10" key="1">
    <citation type="submission" date="2018-06" db="EMBL/GenBank/DDBJ databases">
        <title>Genomic Encyclopedia of Archaeal and Bacterial Type Strains, Phase II (KMG-II): from individual species to whole genera.</title>
        <authorList>
            <person name="Goeker M."/>
        </authorList>
    </citation>
    <scope>NUCLEOTIDE SEQUENCE [LARGE SCALE GENOMIC DNA]</scope>
    <source>
        <strain evidence="9 10">DSM 27372</strain>
    </source>
</reference>
<dbReference type="GO" id="GO:0022857">
    <property type="term" value="F:transmembrane transporter activity"/>
    <property type="evidence" value="ECO:0007669"/>
    <property type="project" value="InterPro"/>
</dbReference>
<dbReference type="RefSeq" id="WP_110829371.1">
    <property type="nucleotide sequence ID" value="NZ_QKLU01000003.1"/>
</dbReference>
<feature type="domain" description="CzcB-like C-terminal circularly permuted SH3-like" evidence="8">
    <location>
        <begin position="493"/>
        <end position="553"/>
    </location>
</feature>
<dbReference type="Proteomes" id="UP000248198">
    <property type="component" value="Unassembled WGS sequence"/>
</dbReference>
<accession>A0A318UE52</accession>
<dbReference type="OrthoDB" id="9814657at2"/>
<evidence type="ECO:0000259" key="8">
    <source>
        <dbReference type="Pfam" id="PF25975"/>
    </source>
</evidence>
<dbReference type="InterPro" id="IPR058649">
    <property type="entry name" value="CzcB_C"/>
</dbReference>
<dbReference type="SUPFAM" id="SSF111369">
    <property type="entry name" value="HlyD-like secretion proteins"/>
    <property type="match status" value="1"/>
</dbReference>
<evidence type="ECO:0000313" key="9">
    <source>
        <dbReference type="EMBL" id="PYF74666.1"/>
    </source>
</evidence>
<evidence type="ECO:0000256" key="4">
    <source>
        <dbReference type="SAM" id="MobiDB-lite"/>
    </source>
</evidence>
<feature type="compositionally biased region" description="Basic and acidic residues" evidence="4">
    <location>
        <begin position="208"/>
        <end position="217"/>
    </location>
</feature>
<dbReference type="NCBIfam" id="TIGR01730">
    <property type="entry name" value="RND_mfp"/>
    <property type="match status" value="1"/>
</dbReference>
<dbReference type="InterPro" id="IPR006143">
    <property type="entry name" value="RND_pump_MFP"/>
</dbReference>
<protein>
    <submittedName>
        <fullName evidence="9">RND family efflux transporter MFP subunit</fullName>
    </submittedName>
</protein>
<evidence type="ECO:0000256" key="2">
    <source>
        <dbReference type="ARBA" id="ARBA00022448"/>
    </source>
</evidence>
<keyword evidence="5" id="KW-0472">Membrane</keyword>
<evidence type="ECO:0000256" key="3">
    <source>
        <dbReference type="SAM" id="Coils"/>
    </source>
</evidence>
<comment type="similarity">
    <text evidence="1">Belongs to the membrane fusion protein (MFP) (TC 8.A.1) family.</text>
</comment>
<feature type="transmembrane region" description="Helical" evidence="5">
    <location>
        <begin position="158"/>
        <end position="178"/>
    </location>
</feature>
<dbReference type="Pfam" id="PF25975">
    <property type="entry name" value="CzcB_C"/>
    <property type="match status" value="1"/>
</dbReference>
<dbReference type="AlphaFoldDB" id="A0A318UE52"/>
<name>A0A318UE52_9SPHI</name>
<proteinExistence type="inferred from homology"/>
<keyword evidence="2" id="KW-0813">Transport</keyword>
<evidence type="ECO:0000256" key="1">
    <source>
        <dbReference type="ARBA" id="ARBA00009477"/>
    </source>
</evidence>
<gene>
    <name evidence="9" type="ORF">B0O44_103111</name>
</gene>
<dbReference type="InterPro" id="IPR051909">
    <property type="entry name" value="MFP_Cation_Efflux"/>
</dbReference>
<feature type="region of interest" description="Disordered" evidence="4">
    <location>
        <begin position="206"/>
        <end position="227"/>
    </location>
</feature>
<dbReference type="GO" id="GO:0030313">
    <property type="term" value="C:cell envelope"/>
    <property type="evidence" value="ECO:0007669"/>
    <property type="project" value="TreeGrafter"/>
</dbReference>
<dbReference type="PANTHER" id="PTHR30097:SF4">
    <property type="entry name" value="SLR6042 PROTEIN"/>
    <property type="match status" value="1"/>
</dbReference>
<keyword evidence="5" id="KW-1133">Transmembrane helix</keyword>
<dbReference type="PANTHER" id="PTHR30097">
    <property type="entry name" value="CATION EFFLUX SYSTEM PROTEIN CUSB"/>
    <property type="match status" value="1"/>
</dbReference>
<dbReference type="Pfam" id="PF25973">
    <property type="entry name" value="BSH_CzcB"/>
    <property type="match status" value="1"/>
</dbReference>
<dbReference type="EMBL" id="QKLU01000003">
    <property type="protein sequence ID" value="PYF74666.1"/>
    <property type="molecule type" value="Genomic_DNA"/>
</dbReference>
<dbReference type="GO" id="GO:0060003">
    <property type="term" value="P:copper ion export"/>
    <property type="evidence" value="ECO:0007669"/>
    <property type="project" value="TreeGrafter"/>
</dbReference>
<feature type="signal peptide" evidence="6">
    <location>
        <begin position="1"/>
        <end position="19"/>
    </location>
</feature>